<protein>
    <submittedName>
        <fullName evidence="2">Thylakoid membrane photosystem I accumulation factor</fullName>
    </submittedName>
</protein>
<dbReference type="InterPro" id="IPR036249">
    <property type="entry name" value="Thioredoxin-like_sf"/>
</dbReference>
<dbReference type="Proteomes" id="UP000621799">
    <property type="component" value="Unassembled WGS sequence"/>
</dbReference>
<feature type="chain" id="PRO_5037618553" evidence="1">
    <location>
        <begin position="33"/>
        <end position="188"/>
    </location>
</feature>
<gene>
    <name evidence="2" type="ORF">IQ235_18245</name>
</gene>
<dbReference type="EMBL" id="JADEXN010000416">
    <property type="protein sequence ID" value="MBE9042704.1"/>
    <property type="molecule type" value="Genomic_DNA"/>
</dbReference>
<dbReference type="SUPFAM" id="SSF52833">
    <property type="entry name" value="Thioredoxin-like"/>
    <property type="match status" value="1"/>
</dbReference>
<keyword evidence="1" id="KW-0732">Signal</keyword>
<feature type="signal peptide" evidence="1">
    <location>
        <begin position="1"/>
        <end position="32"/>
    </location>
</feature>
<dbReference type="InterPro" id="IPR048069">
    <property type="entry name" value="Thylak_slr1796"/>
</dbReference>
<dbReference type="Gene3D" id="3.40.30.10">
    <property type="entry name" value="Glutaredoxin"/>
    <property type="match status" value="1"/>
</dbReference>
<evidence type="ECO:0000313" key="3">
    <source>
        <dbReference type="Proteomes" id="UP000621799"/>
    </source>
</evidence>
<evidence type="ECO:0000313" key="2">
    <source>
        <dbReference type="EMBL" id="MBE9042704.1"/>
    </source>
</evidence>
<proteinExistence type="predicted"/>
<evidence type="ECO:0000256" key="1">
    <source>
        <dbReference type="SAM" id="SignalP"/>
    </source>
</evidence>
<accession>A0A928VZY1</accession>
<keyword evidence="3" id="KW-1185">Reference proteome</keyword>
<dbReference type="NCBIfam" id="NF038096">
    <property type="entry name" value="thylak_slr1796"/>
    <property type="match status" value="1"/>
</dbReference>
<dbReference type="AlphaFoldDB" id="A0A928VZY1"/>
<reference evidence="2" key="1">
    <citation type="submission" date="2020-10" db="EMBL/GenBank/DDBJ databases">
        <authorList>
            <person name="Castelo-Branco R."/>
            <person name="Eusebio N."/>
            <person name="Adriana R."/>
            <person name="Vieira A."/>
            <person name="Brugerolle De Fraissinette N."/>
            <person name="Rezende De Castro R."/>
            <person name="Schneider M.P."/>
            <person name="Vasconcelos V."/>
            <person name="Leao P.N."/>
        </authorList>
    </citation>
    <scope>NUCLEOTIDE SEQUENCE</scope>
    <source>
        <strain evidence="2">LEGE 11467</strain>
    </source>
</reference>
<name>A0A928VZY1_9CYAN</name>
<comment type="caution">
    <text evidence="2">The sequence shown here is derived from an EMBL/GenBank/DDBJ whole genome shotgun (WGS) entry which is preliminary data.</text>
</comment>
<sequence>MGLLPWRAIALATIATLVLVCGSTLMPSPAWAGLHDDNFDGNIFALYAGNGSLIPPKVNLKESLKQTKRPTLLTLYIEDSEDCKIFSATISQLQAFYGRHTNIVPVSVDAIVPKSEYEPNEPGYYYRGVVPQTVLFDTAGNVAFDESGVVEFEKIDDRFREVFDLLPRSESVELKRRPINEVNAEIQR</sequence>
<organism evidence="2 3">
    <name type="scientific">Zarconia navalis LEGE 11467</name>
    <dbReference type="NCBI Taxonomy" id="1828826"/>
    <lineage>
        <taxon>Bacteria</taxon>
        <taxon>Bacillati</taxon>
        <taxon>Cyanobacteriota</taxon>
        <taxon>Cyanophyceae</taxon>
        <taxon>Oscillatoriophycideae</taxon>
        <taxon>Oscillatoriales</taxon>
        <taxon>Oscillatoriales incertae sedis</taxon>
        <taxon>Zarconia</taxon>
        <taxon>Zarconia navalis</taxon>
    </lineage>
</organism>